<evidence type="ECO:0000313" key="1">
    <source>
        <dbReference type="EMBL" id="KAI5675090.1"/>
    </source>
</evidence>
<gene>
    <name evidence="1" type="ORF">M9H77_06040</name>
</gene>
<sequence>MGEEKKAPSGVWPTVKPFVNGGASGMLATCVIQPIDMIKVRIQLGQGSAGTVTRNMLKNEGVGAFYKGLSAGLLRQATYTTARLGSFRILTNKALEANEGKPLPLYQKALCGLTAGAIGACVGSPADLALIRMQADATLPAAQRRNYTNAFHALYRITADEGVLALWKGAGPTVVRAMALNMGMLASYDQSVEFFRDSLGFGEAATVIGASSVSGFFAAACSLPFDYVKTQIQKMQPDAEGKYPYTGSLDCALKTLKSGGPLKFYTGFPVYCVRIAPHVMMTWIFLNQIQKLEKNAVVYDGEEMEGKERRRKPINRWIFANQFAASASIATLAFHPLDTVKVRMQLGQGSGFQVISNMLRNEGIRGFYKANNGKRLSEYQKISCLMTTAAIGSCICNPLDLVLVRMQANAPLPATLCRNYANVPHAFYRVVADEGIRSLWKGAGPTVMRTMASFLGYYVLGSSPRAKGPLKPAEYIAFGILPPTLSKPFDYVKTQLQKMHPDAMGKYPYTGSIDCAIKTLKLGGPLKFYTGFSAYFLTSFPHCLLTVAIYLKLSQQQISFKWLNFDQE</sequence>
<reference evidence="2" key="1">
    <citation type="journal article" date="2023" name="Nat. Plants">
        <title>Single-cell RNA sequencing provides a high-resolution roadmap for understanding the multicellular compartmentation of specialized metabolism.</title>
        <authorList>
            <person name="Sun S."/>
            <person name="Shen X."/>
            <person name="Li Y."/>
            <person name="Li Y."/>
            <person name="Wang S."/>
            <person name="Li R."/>
            <person name="Zhang H."/>
            <person name="Shen G."/>
            <person name="Guo B."/>
            <person name="Wei J."/>
            <person name="Xu J."/>
            <person name="St-Pierre B."/>
            <person name="Chen S."/>
            <person name="Sun C."/>
        </authorList>
    </citation>
    <scope>NUCLEOTIDE SEQUENCE [LARGE SCALE GENOMIC DNA]</scope>
</reference>
<comment type="caution">
    <text evidence="1">The sequence shown here is derived from an EMBL/GenBank/DDBJ whole genome shotgun (WGS) entry which is preliminary data.</text>
</comment>
<proteinExistence type="predicted"/>
<evidence type="ECO:0000313" key="2">
    <source>
        <dbReference type="Proteomes" id="UP001060085"/>
    </source>
</evidence>
<name>A0ACC0BR19_CATRO</name>
<dbReference type="Proteomes" id="UP001060085">
    <property type="component" value="Linkage Group LG02"/>
</dbReference>
<keyword evidence="2" id="KW-1185">Reference proteome</keyword>
<accession>A0ACC0BR19</accession>
<organism evidence="1 2">
    <name type="scientific">Catharanthus roseus</name>
    <name type="common">Madagascar periwinkle</name>
    <name type="synonym">Vinca rosea</name>
    <dbReference type="NCBI Taxonomy" id="4058"/>
    <lineage>
        <taxon>Eukaryota</taxon>
        <taxon>Viridiplantae</taxon>
        <taxon>Streptophyta</taxon>
        <taxon>Embryophyta</taxon>
        <taxon>Tracheophyta</taxon>
        <taxon>Spermatophyta</taxon>
        <taxon>Magnoliopsida</taxon>
        <taxon>eudicotyledons</taxon>
        <taxon>Gunneridae</taxon>
        <taxon>Pentapetalae</taxon>
        <taxon>asterids</taxon>
        <taxon>lamiids</taxon>
        <taxon>Gentianales</taxon>
        <taxon>Apocynaceae</taxon>
        <taxon>Rauvolfioideae</taxon>
        <taxon>Vinceae</taxon>
        <taxon>Catharanthinae</taxon>
        <taxon>Catharanthus</taxon>
    </lineage>
</organism>
<protein>
    <submittedName>
        <fullName evidence="1">Uncharacterized protein</fullName>
    </submittedName>
</protein>
<dbReference type="EMBL" id="CM044702">
    <property type="protein sequence ID" value="KAI5675090.1"/>
    <property type="molecule type" value="Genomic_DNA"/>
</dbReference>